<proteinExistence type="predicted"/>
<comment type="caution">
    <text evidence="2">The sequence shown here is derived from an EMBL/GenBank/DDBJ whole genome shotgun (WGS) entry which is preliminary data.</text>
</comment>
<organism evidence="2 3">
    <name type="scientific">Elysia crispata</name>
    <name type="common">lettuce slug</name>
    <dbReference type="NCBI Taxonomy" id="231223"/>
    <lineage>
        <taxon>Eukaryota</taxon>
        <taxon>Metazoa</taxon>
        <taxon>Spiralia</taxon>
        <taxon>Lophotrochozoa</taxon>
        <taxon>Mollusca</taxon>
        <taxon>Gastropoda</taxon>
        <taxon>Heterobranchia</taxon>
        <taxon>Euthyneura</taxon>
        <taxon>Panpulmonata</taxon>
        <taxon>Sacoglossa</taxon>
        <taxon>Placobranchoidea</taxon>
        <taxon>Plakobranchidae</taxon>
        <taxon>Elysia</taxon>
    </lineage>
</organism>
<evidence type="ECO:0000256" key="1">
    <source>
        <dbReference type="SAM" id="MobiDB-lite"/>
    </source>
</evidence>
<dbReference type="AlphaFoldDB" id="A0AAE1B3U6"/>
<feature type="compositionally biased region" description="Polar residues" evidence="1">
    <location>
        <begin position="613"/>
        <end position="629"/>
    </location>
</feature>
<accession>A0AAE1B3U6</accession>
<protein>
    <recommendedName>
        <fullName evidence="4">GPI transamidase component PIG-T</fullName>
    </recommendedName>
</protein>
<feature type="compositionally biased region" description="Basic and acidic residues" evidence="1">
    <location>
        <begin position="590"/>
        <end position="612"/>
    </location>
</feature>
<feature type="region of interest" description="Disordered" evidence="1">
    <location>
        <begin position="590"/>
        <end position="629"/>
    </location>
</feature>
<evidence type="ECO:0000313" key="2">
    <source>
        <dbReference type="EMBL" id="KAK3799130.1"/>
    </source>
</evidence>
<dbReference type="GO" id="GO:0016255">
    <property type="term" value="P:attachment of GPI anchor to protein"/>
    <property type="evidence" value="ECO:0007669"/>
    <property type="project" value="InterPro"/>
</dbReference>
<keyword evidence="3" id="KW-1185">Reference proteome</keyword>
<dbReference type="EMBL" id="JAWDGP010000593">
    <property type="protein sequence ID" value="KAK3799130.1"/>
    <property type="molecule type" value="Genomic_DNA"/>
</dbReference>
<dbReference type="PANTHER" id="PTHR12959:SF11">
    <property type="entry name" value="GPI TRANSAMIDASE COMPONENT PIG-T"/>
    <property type="match status" value="1"/>
</dbReference>
<dbReference type="InterPro" id="IPR007245">
    <property type="entry name" value="PIG-T"/>
</dbReference>
<name>A0AAE1B3U6_9GAST</name>
<reference evidence="2" key="1">
    <citation type="journal article" date="2023" name="G3 (Bethesda)">
        <title>A reference genome for the long-term kleptoplast-retaining sea slug Elysia crispata morphotype clarki.</title>
        <authorList>
            <person name="Eastman K.E."/>
            <person name="Pendleton A.L."/>
            <person name="Shaikh M.A."/>
            <person name="Suttiyut T."/>
            <person name="Ogas R."/>
            <person name="Tomko P."/>
            <person name="Gavelis G."/>
            <person name="Widhalm J.R."/>
            <person name="Wisecaver J.H."/>
        </authorList>
    </citation>
    <scope>NUCLEOTIDE SEQUENCE</scope>
    <source>
        <strain evidence="2">ECLA1</strain>
    </source>
</reference>
<evidence type="ECO:0008006" key="4">
    <source>
        <dbReference type="Google" id="ProtNLM"/>
    </source>
</evidence>
<gene>
    <name evidence="2" type="ORF">RRG08_051405</name>
</gene>
<dbReference type="PANTHER" id="PTHR12959">
    <property type="entry name" value="GPI TRANSAMIDASE COMPONENT PIG-T-RELATED"/>
    <property type="match status" value="1"/>
</dbReference>
<evidence type="ECO:0000313" key="3">
    <source>
        <dbReference type="Proteomes" id="UP001283361"/>
    </source>
</evidence>
<dbReference type="GO" id="GO:0042765">
    <property type="term" value="C:GPI-anchor transamidase complex"/>
    <property type="evidence" value="ECO:0007669"/>
    <property type="project" value="InterPro"/>
</dbReference>
<dbReference type="Pfam" id="PF04113">
    <property type="entry name" value="Gpi16"/>
    <property type="match status" value="2"/>
</dbReference>
<dbReference type="Proteomes" id="UP001283361">
    <property type="component" value="Unassembled WGS sequence"/>
</dbReference>
<sequence>MAALDRAKDESDATPPSLGPASDQIWLDLNFHLTELSAGNALIDDEFNEELFIKPLQKGYVYSNFQFTTKWNATIHHTDTFRHYHLFPKALGEVLLKYGVQELHLSQTQGLWRHKQWGYPVHDAPPGAELWVWFKPSVSNVDKAWTDLANAVSGLFCSSLNFMDSKNIITPRWSFRPQGLASQAYAFRSYFMRYGTLPHEIVCTENLTPWRKLLPCDSNAGLSTLFNAFHFHDANYHSLGLHVRPVCANPECTEEAIELSQSLSIVTDVVSTSNTGAPHWSLKSLFGNHLVSACPIASKSVIIVETAEQQASLPYRLSPNPTLGKEILRGEEKHNYAVYDVRSFTQHGRVLNVAGTYEDVSRLIDDAVPPPIHAHRYITGYGLADGGITCLIHNTLPVNQSILYMDVVPWFTRVYFSSLEVTNKDHKVPFKVHYVPAKDRLRPHHLELAFMLWPHSTTRVSFNFTRAFLKWTEYPPDANHGFYISSAVISALLPSSLEYTGPSQGASELSTIFTENSTNFMTRIHTESLLVSLPTPDFSMPYNVICLACTVLAIAFGSMHNLTTRRFVKEDLSKKKGVIAKLKSFFSRKKKEETAKETEKLAADQGEAKSESESSPTASYDNSNAEEQS</sequence>